<evidence type="ECO:0000313" key="2">
    <source>
        <dbReference type="EMBL" id="KAH9315145.1"/>
    </source>
</evidence>
<sequence length="51" mass="6329">YYRNSEEEEYDVEDDVVCIQNELRHAENKNTKRKSQIKEYEDKIHKKKKNI</sequence>
<dbReference type="AlphaFoldDB" id="A0AA38G4A4"/>
<feature type="compositionally biased region" description="Basic and acidic residues" evidence="1">
    <location>
        <begin position="25"/>
        <end position="44"/>
    </location>
</feature>
<evidence type="ECO:0000256" key="1">
    <source>
        <dbReference type="SAM" id="MobiDB-lite"/>
    </source>
</evidence>
<proteinExistence type="predicted"/>
<evidence type="ECO:0000313" key="3">
    <source>
        <dbReference type="Proteomes" id="UP000824469"/>
    </source>
</evidence>
<dbReference type="Proteomes" id="UP000824469">
    <property type="component" value="Unassembled WGS sequence"/>
</dbReference>
<gene>
    <name evidence="2" type="ORF">KI387_023772</name>
</gene>
<dbReference type="EMBL" id="JAHRHJ020000005">
    <property type="protein sequence ID" value="KAH9315145.1"/>
    <property type="molecule type" value="Genomic_DNA"/>
</dbReference>
<comment type="caution">
    <text evidence="2">The sequence shown here is derived from an EMBL/GenBank/DDBJ whole genome shotgun (WGS) entry which is preliminary data.</text>
</comment>
<reference evidence="2 3" key="1">
    <citation type="journal article" date="2021" name="Nat. Plants">
        <title>The Taxus genome provides insights into paclitaxel biosynthesis.</title>
        <authorList>
            <person name="Xiong X."/>
            <person name="Gou J."/>
            <person name="Liao Q."/>
            <person name="Li Y."/>
            <person name="Zhou Q."/>
            <person name="Bi G."/>
            <person name="Li C."/>
            <person name="Du R."/>
            <person name="Wang X."/>
            <person name="Sun T."/>
            <person name="Guo L."/>
            <person name="Liang H."/>
            <person name="Lu P."/>
            <person name="Wu Y."/>
            <person name="Zhang Z."/>
            <person name="Ro D.K."/>
            <person name="Shang Y."/>
            <person name="Huang S."/>
            <person name="Yan J."/>
        </authorList>
    </citation>
    <scope>NUCLEOTIDE SEQUENCE [LARGE SCALE GENOMIC DNA]</scope>
    <source>
        <strain evidence="2">Ta-2019</strain>
    </source>
</reference>
<protein>
    <submittedName>
        <fullName evidence="2">Uncharacterized protein</fullName>
    </submittedName>
</protein>
<name>A0AA38G4A4_TAXCH</name>
<feature type="non-terminal residue" evidence="2">
    <location>
        <position position="51"/>
    </location>
</feature>
<feature type="non-terminal residue" evidence="2">
    <location>
        <position position="1"/>
    </location>
</feature>
<feature type="region of interest" description="Disordered" evidence="1">
    <location>
        <begin position="25"/>
        <end position="51"/>
    </location>
</feature>
<organism evidence="2 3">
    <name type="scientific">Taxus chinensis</name>
    <name type="common">Chinese yew</name>
    <name type="synonym">Taxus wallichiana var. chinensis</name>
    <dbReference type="NCBI Taxonomy" id="29808"/>
    <lineage>
        <taxon>Eukaryota</taxon>
        <taxon>Viridiplantae</taxon>
        <taxon>Streptophyta</taxon>
        <taxon>Embryophyta</taxon>
        <taxon>Tracheophyta</taxon>
        <taxon>Spermatophyta</taxon>
        <taxon>Pinopsida</taxon>
        <taxon>Pinidae</taxon>
        <taxon>Conifers II</taxon>
        <taxon>Cupressales</taxon>
        <taxon>Taxaceae</taxon>
        <taxon>Taxus</taxon>
    </lineage>
</organism>
<keyword evidence="3" id="KW-1185">Reference proteome</keyword>
<accession>A0AA38G4A4</accession>